<gene>
    <name evidence="1" type="ORF">LV85_00599</name>
</gene>
<evidence type="ECO:0000313" key="1">
    <source>
        <dbReference type="EMBL" id="PZX56668.1"/>
    </source>
</evidence>
<reference evidence="1 2" key="1">
    <citation type="submission" date="2018-06" db="EMBL/GenBank/DDBJ databases">
        <title>Genomic Encyclopedia of Archaeal and Bacterial Type Strains, Phase II (KMG-II): from individual species to whole genera.</title>
        <authorList>
            <person name="Goeker M."/>
        </authorList>
    </citation>
    <scope>NUCLEOTIDE SEQUENCE [LARGE SCALE GENOMIC DNA]</scope>
    <source>
        <strain evidence="1 2">DSM 19830</strain>
    </source>
</reference>
<sequence>MEHEIQVELVFVGKKCLVRIFSQANPTGWGFGWTCLLQTSCPAGAMVARSFIWN</sequence>
<dbReference type="EMBL" id="QKZT01000002">
    <property type="protein sequence ID" value="PZX56668.1"/>
    <property type="molecule type" value="Genomic_DNA"/>
</dbReference>
<name>A0A2W7R721_9BACT</name>
<evidence type="ECO:0000313" key="2">
    <source>
        <dbReference type="Proteomes" id="UP000248882"/>
    </source>
</evidence>
<proteinExistence type="predicted"/>
<organism evidence="1 2">
    <name type="scientific">Algoriphagus chordae</name>
    <dbReference type="NCBI Taxonomy" id="237019"/>
    <lineage>
        <taxon>Bacteria</taxon>
        <taxon>Pseudomonadati</taxon>
        <taxon>Bacteroidota</taxon>
        <taxon>Cytophagia</taxon>
        <taxon>Cytophagales</taxon>
        <taxon>Cyclobacteriaceae</taxon>
        <taxon>Algoriphagus</taxon>
    </lineage>
</organism>
<protein>
    <submittedName>
        <fullName evidence="1">Uncharacterized protein</fullName>
    </submittedName>
</protein>
<dbReference type="AlphaFoldDB" id="A0A2W7R721"/>
<comment type="caution">
    <text evidence="1">The sequence shown here is derived from an EMBL/GenBank/DDBJ whole genome shotgun (WGS) entry which is preliminary data.</text>
</comment>
<dbReference type="Proteomes" id="UP000248882">
    <property type="component" value="Unassembled WGS sequence"/>
</dbReference>
<keyword evidence="2" id="KW-1185">Reference proteome</keyword>
<accession>A0A2W7R721</accession>